<feature type="domain" description="WW" evidence="3">
    <location>
        <begin position="1699"/>
        <end position="1733"/>
    </location>
</feature>
<dbReference type="CDD" id="cd00201">
    <property type="entry name" value="WW"/>
    <property type="match status" value="4"/>
</dbReference>
<dbReference type="InterPro" id="IPR001202">
    <property type="entry name" value="WW_dom"/>
</dbReference>
<accession>A0A813FKQ2</accession>
<dbReference type="GO" id="GO:0003723">
    <property type="term" value="F:RNA binding"/>
    <property type="evidence" value="ECO:0007669"/>
    <property type="project" value="TreeGrafter"/>
</dbReference>
<gene>
    <name evidence="4" type="ORF">PGLA1383_LOCUS32053</name>
</gene>
<dbReference type="PROSITE" id="PS50020">
    <property type="entry name" value="WW_DOMAIN_2"/>
    <property type="match status" value="4"/>
</dbReference>
<evidence type="ECO:0000313" key="4">
    <source>
        <dbReference type="EMBL" id="CAE8614328.1"/>
    </source>
</evidence>
<dbReference type="Pfam" id="PF02010">
    <property type="entry name" value="REJ"/>
    <property type="match status" value="1"/>
</dbReference>
<feature type="region of interest" description="Disordered" evidence="1">
    <location>
        <begin position="1413"/>
        <end position="1459"/>
    </location>
</feature>
<keyword evidence="2" id="KW-1133">Transmembrane helix</keyword>
<dbReference type="InterPro" id="IPR036020">
    <property type="entry name" value="WW_dom_sf"/>
</dbReference>
<keyword evidence="2" id="KW-0812">Transmembrane</keyword>
<feature type="domain" description="WW" evidence="3">
    <location>
        <begin position="1469"/>
        <end position="1502"/>
    </location>
</feature>
<evidence type="ECO:0000259" key="3">
    <source>
        <dbReference type="PROSITE" id="PS50020"/>
    </source>
</evidence>
<dbReference type="PANTHER" id="PTHR11864">
    <property type="entry name" value="PRE-MRNA-PROCESSING PROTEIN PRP40"/>
    <property type="match status" value="1"/>
</dbReference>
<dbReference type="SUPFAM" id="SSF51045">
    <property type="entry name" value="WW domain"/>
    <property type="match status" value="4"/>
</dbReference>
<evidence type="ECO:0000313" key="5">
    <source>
        <dbReference type="Proteomes" id="UP000654075"/>
    </source>
</evidence>
<dbReference type="Gene3D" id="2.20.70.10">
    <property type="match status" value="4"/>
</dbReference>
<keyword evidence="5" id="KW-1185">Reference proteome</keyword>
<feature type="domain" description="WW" evidence="3">
    <location>
        <begin position="1557"/>
        <end position="1590"/>
    </location>
</feature>
<evidence type="ECO:0000256" key="1">
    <source>
        <dbReference type="SAM" id="MobiDB-lite"/>
    </source>
</evidence>
<feature type="compositionally biased region" description="Polar residues" evidence="1">
    <location>
        <begin position="1440"/>
        <end position="1459"/>
    </location>
</feature>
<feature type="compositionally biased region" description="Low complexity" evidence="1">
    <location>
        <begin position="1516"/>
        <end position="1525"/>
    </location>
</feature>
<dbReference type="GO" id="GO:0045292">
    <property type="term" value="P:mRNA cis splicing, via spliceosome"/>
    <property type="evidence" value="ECO:0007669"/>
    <property type="project" value="InterPro"/>
</dbReference>
<dbReference type="EMBL" id="CAJNNV010025406">
    <property type="protein sequence ID" value="CAE8614328.1"/>
    <property type="molecule type" value="Genomic_DNA"/>
</dbReference>
<dbReference type="InterPro" id="IPR039726">
    <property type="entry name" value="Prp40-like"/>
</dbReference>
<proteinExistence type="predicted"/>
<dbReference type="Proteomes" id="UP000654075">
    <property type="component" value="Unassembled WGS sequence"/>
</dbReference>
<keyword evidence="2" id="KW-0472">Membrane</keyword>
<dbReference type="SMART" id="SM00456">
    <property type="entry name" value="WW"/>
    <property type="match status" value="4"/>
</dbReference>
<protein>
    <recommendedName>
        <fullName evidence="3">WW domain-containing protein</fullName>
    </recommendedName>
</protein>
<feature type="domain" description="WW" evidence="3">
    <location>
        <begin position="1644"/>
        <end position="1677"/>
    </location>
</feature>
<dbReference type="PANTHER" id="PTHR11864:SF0">
    <property type="entry name" value="PRP40 PRE-MRNA PROCESSING FACTOR 40 HOMOLOG A (YEAST)"/>
    <property type="match status" value="1"/>
</dbReference>
<sequence>MVTPYRGDEELLGGVTVTFRDFTTTSTTTTSRTTTSTTIEAARVSGAWMFYADGATQTQVSQASSKAIAALYGVNRAEVQVQVSYADVTVAANSSRLLAAGVAPRRLVGSWTVTYEVAVLGSILSYVESTGFSIASNSSAFASLLKTELISLGFSRAAALQSFSMGWFQAPTTEILLGQFLLDWANSTSTTVTSTTTTSTILHFLSLESAQFTNAFTILALFFDMPAKLNDKFHAGSKNPTCSFIFDATTTAKLGTQPACAFSWDRKSLQVTLGISASLKLGSLVVTRLDALVPWGNVAFMSPVPAFTGTVFSAEAPLSSKAVLVASPPSAQACTPLLFSTSQSSGSVGRSLAILGWSFGAQTSQPMVDVLRPALSAASASGSAQLRISAGNFSAAVAAVKASLVQNYPSTPVVLEIKVQVANWLGSLSNASAFVLLDKGEEPMPLLTPLTSTTLQVRNKDSVRLAVGTGSADTEACGGQSTAPEVIVLLWEFRSYGQGNLWSRVENSTWLKDLDRVSGVVKFAAFSFEPSTRYEFRATASYPSSSTSAALPSLLFDVTIGPRAPPVAMITGPAQTSDTCGFTVSAASSKDLSIGSTQVADFRYSWSCQPTNASMRGCGSLPNFASSSFNLTNGSGATGAEFIVPGAILAEGSYNFTVFVWRRNGSAAGPGVASFIVSLQAGAPPPITVIVPWSNGSYVSTQTGGNLGAAKAVVQAGSGCAVRSTWAWHWALVEAEPPSRILALLETTSSVNYATSQLILSTLDFKGQDMVPGSMYFYALLLSTSGTKVKAGSPSDLNAATSSGMQVSGSVPFIADGPPSLGMVSSSPLVGEAVVTAFSISTSAWNDEQPDDLSYAFYQFPVSSGIALAADGAGGILAKPAFSTPFIDWDNGASPSHWTRIGGRELRPWGSSSDLSDSMGTGISMPLGSYFLVCRARDVLGAAGSAMLLGPLVSQPAGGLSKEAATRALSATFASGDANSIMNAVSSVNSVAVSGDSADADAVTDAALSALQMAQSVMPTGPEAMQKMSSVVTDVVKVIKNKPALKKAATLISSVLSTALAEGVGQEDGDSLLGSVAAIGQGNLGTGGTDEGLEDAAAEMSERVSQLTAQLGAAAMKKVQVGATLTLSSLGPDGKGTEMALAKVDMAASRANGVSITGLTVPAAVLNANTSRRLATVSVCNAFNIQRTSWVSSNPYGWANSAKGLNSHVASNATVEEIQVKMCDDIIRFTNASAPTSVVVPLPAAGPAPSGYSLQPACAMWDGASRRWLSDSVVVQQPLTHGSKLTCLAYSGGGAYTAFWLPVPLLVATTAQTSVTTSSMTITTATSTSTSASVVASKTVVTAVDSSDSNMVLGVVLAGVYVVLSAFVLGLYCFCCRSKASPITPVDEEDMPSAGAFMREEPPLAYPFAPPPMPPPPILQPPRPDLRGTASVRKDAASASEFTQQLPPLPVSTSRLTPSQKMSLMPSQVVLPEGWVQKMSSKGKVYYWNKDLDLKSWEPPQDAQLALADGSTTGQSLFPGSSSAPALPPMPSISQLEPHELRVPDRAEGSSLALSQEILPEGWVQKMSSKGQVYYWNKDTNQKQWDHPAGSQLAREVTSLENPWSAPALPPMPAHTQHGFADSLSSGLAMTQTMPSGSGGSEAFSLPDGWVQKMSSKGKVYYWNKSTNEKKWERGPVGEGALALEAPQEVRVDMQALEAALPEGWEAKISRTTGRPYYWNPTTGMTQSQFPQENLSINRAACQLFV</sequence>
<organism evidence="4 5">
    <name type="scientific">Polarella glacialis</name>
    <name type="common">Dinoflagellate</name>
    <dbReference type="NCBI Taxonomy" id="89957"/>
    <lineage>
        <taxon>Eukaryota</taxon>
        <taxon>Sar</taxon>
        <taxon>Alveolata</taxon>
        <taxon>Dinophyceae</taxon>
        <taxon>Suessiales</taxon>
        <taxon>Suessiaceae</taxon>
        <taxon>Polarella</taxon>
    </lineage>
</organism>
<feature type="region of interest" description="Disordered" evidence="1">
    <location>
        <begin position="1511"/>
        <end position="1534"/>
    </location>
</feature>
<dbReference type="GO" id="GO:0005685">
    <property type="term" value="C:U1 snRNP"/>
    <property type="evidence" value="ECO:0007669"/>
    <property type="project" value="TreeGrafter"/>
</dbReference>
<feature type="transmembrane region" description="Helical" evidence="2">
    <location>
        <begin position="1351"/>
        <end position="1374"/>
    </location>
</feature>
<dbReference type="Pfam" id="PF00397">
    <property type="entry name" value="WW"/>
    <property type="match status" value="3"/>
</dbReference>
<dbReference type="GO" id="GO:0071004">
    <property type="term" value="C:U2-type prespliceosome"/>
    <property type="evidence" value="ECO:0007669"/>
    <property type="project" value="TreeGrafter"/>
</dbReference>
<dbReference type="OrthoDB" id="424184at2759"/>
<comment type="caution">
    <text evidence="4">The sequence shown here is derived from an EMBL/GenBank/DDBJ whole genome shotgun (WGS) entry which is preliminary data.</text>
</comment>
<reference evidence="4" key="1">
    <citation type="submission" date="2021-02" db="EMBL/GenBank/DDBJ databases">
        <authorList>
            <person name="Dougan E. K."/>
            <person name="Rhodes N."/>
            <person name="Thang M."/>
            <person name="Chan C."/>
        </authorList>
    </citation>
    <scope>NUCLEOTIDE SEQUENCE</scope>
</reference>
<name>A0A813FKQ2_POLGL</name>
<dbReference type="InterPro" id="IPR002859">
    <property type="entry name" value="PKD/REJ-like"/>
</dbReference>
<feature type="compositionally biased region" description="Pro residues" evidence="1">
    <location>
        <begin position="1413"/>
        <end position="1423"/>
    </location>
</feature>
<evidence type="ECO:0000256" key="2">
    <source>
        <dbReference type="SAM" id="Phobius"/>
    </source>
</evidence>